<dbReference type="InterPro" id="IPR021136">
    <property type="entry name" value="Flagellar_hook_control-like_C"/>
</dbReference>
<sequence>MSATPTSAPAQAPAQAPTSVSLPATAAVSSTTAPAASPTPSATQAFANTDAGARPQGFPVRVLVAGQVLDLVSPRPVQAGQQVDVTRTEQGMIRIQFLPTATPIAQQPAVQAVMQQALREVLPVQLPLADGLNQLMQISERPGARQHSALNQLIHSMLSLFSVKPGAADADKAIARNLQQGGLLSEAGLSRASSQQPPAPDLKQQLGQLLRLADTLPAQAREQLNQLVNALLARSTAQQISSLQRWRDLPDGGQERHYRLDLPIQQQQGFDNAELRITEHRRRNEQGEFVTVWSVRLHFELDSEGAVDAELSLQERYQLQASFWVEKVSTLERLRERLQPFEAELKAKGFDVAPLNARLGKLANPEITPLSKRLVDVHT</sequence>
<comment type="caution">
    <text evidence="3">The sequence shown here is derived from an EMBL/GenBank/DDBJ whole genome shotgun (WGS) entry which is preliminary data.</text>
</comment>
<protein>
    <submittedName>
        <fullName evidence="3">Molecular chaperone</fullName>
    </submittedName>
</protein>
<evidence type="ECO:0000259" key="2">
    <source>
        <dbReference type="Pfam" id="PF02120"/>
    </source>
</evidence>
<name>A0A063Y756_9GAMM</name>
<dbReference type="RefSeq" id="WP_152547617.1">
    <property type="nucleotide sequence ID" value="NZ_JMSZ01000016.1"/>
</dbReference>
<dbReference type="AlphaFoldDB" id="A0A063Y756"/>
<gene>
    <name evidence="3" type="ORF">ADINL_1183</name>
</gene>
<keyword evidence="4" id="KW-1185">Reference proteome</keyword>
<dbReference type="STRING" id="267850.ADINL_1183"/>
<evidence type="ECO:0000313" key="4">
    <source>
        <dbReference type="Proteomes" id="UP000027318"/>
    </source>
</evidence>
<evidence type="ECO:0000313" key="3">
    <source>
        <dbReference type="EMBL" id="KDE40591.1"/>
    </source>
</evidence>
<dbReference type="Pfam" id="PF02120">
    <property type="entry name" value="Flg_hook"/>
    <property type="match status" value="1"/>
</dbReference>
<proteinExistence type="predicted"/>
<reference evidence="3 4" key="1">
    <citation type="journal article" date="2005" name="Int. J. Syst. Evol. Microbiol.">
        <title>Nitrincola lacisaponensis gen. nov., sp. nov., a novel alkaliphilic bacterium isolated from an alkaline, saline lake.</title>
        <authorList>
            <person name="Dimitriu P.A."/>
            <person name="Shukla S.K."/>
            <person name="Conradt J."/>
            <person name="Marquez M.C."/>
            <person name="Ventosa A."/>
            <person name="Maglia A."/>
            <person name="Peyton B.M."/>
            <person name="Pinkart H.C."/>
            <person name="Mormile M.R."/>
        </authorList>
    </citation>
    <scope>NUCLEOTIDE SEQUENCE [LARGE SCALE GENOMIC DNA]</scope>
    <source>
        <strain evidence="3 4">4CA</strain>
    </source>
</reference>
<dbReference type="EMBL" id="JMSZ01000016">
    <property type="protein sequence ID" value="KDE40591.1"/>
    <property type="molecule type" value="Genomic_DNA"/>
</dbReference>
<feature type="region of interest" description="Disordered" evidence="1">
    <location>
        <begin position="1"/>
        <end position="25"/>
    </location>
</feature>
<dbReference type="Proteomes" id="UP000027318">
    <property type="component" value="Unassembled WGS sequence"/>
</dbReference>
<feature type="domain" description="Flagellar hook-length control protein-like C-terminal" evidence="2">
    <location>
        <begin position="292"/>
        <end position="358"/>
    </location>
</feature>
<organism evidence="3 4">
    <name type="scientific">Nitrincola lacisaponensis</name>
    <dbReference type="NCBI Taxonomy" id="267850"/>
    <lineage>
        <taxon>Bacteria</taxon>
        <taxon>Pseudomonadati</taxon>
        <taxon>Pseudomonadota</taxon>
        <taxon>Gammaproteobacteria</taxon>
        <taxon>Oceanospirillales</taxon>
        <taxon>Oceanospirillaceae</taxon>
        <taxon>Nitrincola</taxon>
    </lineage>
</organism>
<accession>A0A063Y756</accession>
<dbReference type="OrthoDB" id="6114321at2"/>
<evidence type="ECO:0000256" key="1">
    <source>
        <dbReference type="SAM" id="MobiDB-lite"/>
    </source>
</evidence>